<evidence type="ECO:0000313" key="2">
    <source>
        <dbReference type="EMBL" id="AYK14791.1"/>
    </source>
</evidence>
<dbReference type="AlphaFoldDB" id="A0A660HR67"/>
<accession>A0A660HR67</accession>
<keyword evidence="1" id="KW-0812">Transmembrane</keyword>
<sequence length="62" mass="7413">MLFVFNCFLTVLSRYISDIAALTFFTFRITAYFPASNMVYFQLVGNRRMTEKRRDERKKTEG</sequence>
<dbReference type="EMBL" id="CP032683">
    <property type="protein sequence ID" value="AYK14791.1"/>
    <property type="molecule type" value="Genomic_DNA"/>
</dbReference>
<protein>
    <submittedName>
        <fullName evidence="2">Uncharacterized protein</fullName>
    </submittedName>
</protein>
<proteinExistence type="predicted"/>
<feature type="transmembrane region" description="Helical" evidence="1">
    <location>
        <begin position="20"/>
        <end position="44"/>
    </location>
</feature>
<keyword evidence="1" id="KW-1133">Transmembrane helix</keyword>
<evidence type="ECO:0000256" key="1">
    <source>
        <dbReference type="SAM" id="Phobius"/>
    </source>
</evidence>
<evidence type="ECO:0000313" key="3">
    <source>
        <dbReference type="Proteomes" id="UP000053087"/>
    </source>
</evidence>
<keyword evidence="1" id="KW-0472">Membrane</keyword>
<name>A0A660HR67_9EURY</name>
<dbReference type="Proteomes" id="UP000053087">
    <property type="component" value="Chromosome"/>
</dbReference>
<dbReference type="KEGG" id="mfz:AOB57_005950"/>
<organism evidence="2 3">
    <name type="scientific">Methanosarcina flavescens</name>
    <dbReference type="NCBI Taxonomy" id="1715806"/>
    <lineage>
        <taxon>Archaea</taxon>
        <taxon>Methanobacteriati</taxon>
        <taxon>Methanobacteriota</taxon>
        <taxon>Stenosarchaea group</taxon>
        <taxon>Methanomicrobia</taxon>
        <taxon>Methanosarcinales</taxon>
        <taxon>Methanosarcinaceae</taxon>
        <taxon>Methanosarcina</taxon>
    </lineage>
</organism>
<reference evidence="2 3" key="1">
    <citation type="journal article" date="2016" name="Int. J. Syst. Evol. Microbiol.">
        <title>Methanosarcina flavescens sp. nov., a methanogenic archaeon isolated from a full-scale anaerobic digester.</title>
        <authorList>
            <person name="Kern T."/>
            <person name="Fischer M.A."/>
            <person name="Deppenmeier U."/>
            <person name="Schmitz R.A."/>
            <person name="Rother M."/>
        </authorList>
    </citation>
    <scope>NUCLEOTIDE SEQUENCE [LARGE SCALE GENOMIC DNA]</scope>
    <source>
        <strain evidence="2 3">E03.2</strain>
    </source>
</reference>
<gene>
    <name evidence="2" type="ORF">AOB57_005950</name>
</gene>
<keyword evidence="3" id="KW-1185">Reference proteome</keyword>